<dbReference type="PANTHER" id="PTHR32308">
    <property type="entry name" value="LYASE BETA SUBUNIT, PUTATIVE (AFU_ORTHOLOGUE AFUA_4G13030)-RELATED"/>
    <property type="match status" value="1"/>
</dbReference>
<gene>
    <name evidence="5" type="ORF">MXD59_08985</name>
</gene>
<comment type="caution">
    <text evidence="5">The sequence shown here is derived from an EMBL/GenBank/DDBJ whole genome shotgun (WGS) entry which is preliminary data.</text>
</comment>
<reference evidence="5 6" key="1">
    <citation type="submission" date="2022-04" db="EMBL/GenBank/DDBJ databases">
        <title>Genome diversity in the genus Frankia.</title>
        <authorList>
            <person name="Carlos-Shanley C."/>
            <person name="Hahn D."/>
        </authorList>
    </citation>
    <scope>NUCLEOTIDE SEQUENCE [LARGE SCALE GENOMIC DNA]</scope>
    <source>
        <strain evidence="5 6">Ag45/Mut15</strain>
    </source>
</reference>
<protein>
    <submittedName>
        <fullName evidence="5">CoA ester lyase</fullName>
    </submittedName>
</protein>
<sequence>MGGQRAVAGALLFCPADRPERYARAAAAADLVVLDLEDGVAPQNRARARAALVRAAPELDPARTVVRVNPATSAAFVADLAALDRTGLRMCMLAKTESADQPARLGPTRTVIALCETPAGVLASPAIAAVPNVVALMWGAEDLLAALGGRSSRHPDGRYRDVARHASSTVLLAAAACGRAAIDAVYLDIPDLAGLAAEARDAAATGFAAKACIHPNQVPVVRDAFRPDKESLAWADRVLRAAERAGGGVFTFEGRMVDAPVLRHAEHLLRAADIDPPTGEFPTITAPET</sequence>
<comment type="cofactor">
    <cofactor evidence="1">
        <name>Mg(2+)</name>
        <dbReference type="ChEBI" id="CHEBI:18420"/>
    </cofactor>
</comment>
<dbReference type="InterPro" id="IPR015813">
    <property type="entry name" value="Pyrv/PenolPyrv_kinase-like_dom"/>
</dbReference>
<organism evidence="5 6">
    <name type="scientific">Frankia umida</name>
    <dbReference type="NCBI Taxonomy" id="573489"/>
    <lineage>
        <taxon>Bacteria</taxon>
        <taxon>Bacillati</taxon>
        <taxon>Actinomycetota</taxon>
        <taxon>Actinomycetes</taxon>
        <taxon>Frankiales</taxon>
        <taxon>Frankiaceae</taxon>
        <taxon>Frankia</taxon>
    </lineage>
</organism>
<evidence type="ECO:0000259" key="4">
    <source>
        <dbReference type="Pfam" id="PF03328"/>
    </source>
</evidence>
<dbReference type="InterPro" id="IPR040442">
    <property type="entry name" value="Pyrv_kinase-like_dom_sf"/>
</dbReference>
<evidence type="ECO:0000256" key="2">
    <source>
        <dbReference type="ARBA" id="ARBA00022723"/>
    </source>
</evidence>
<name>A0ABT0JWI2_9ACTN</name>
<keyword evidence="6" id="KW-1185">Reference proteome</keyword>
<dbReference type="PIRSF" id="PIRSF015582">
    <property type="entry name" value="Cit_lyase_B"/>
    <property type="match status" value="1"/>
</dbReference>
<keyword evidence="5" id="KW-0456">Lyase</keyword>
<dbReference type="EMBL" id="JALKFT010000007">
    <property type="protein sequence ID" value="MCK9875906.1"/>
    <property type="molecule type" value="Genomic_DNA"/>
</dbReference>
<dbReference type="InterPro" id="IPR005000">
    <property type="entry name" value="Aldolase/citrate-lyase_domain"/>
</dbReference>
<keyword evidence="3" id="KW-0460">Magnesium</keyword>
<dbReference type="InterPro" id="IPR011206">
    <property type="entry name" value="Citrate_lyase_beta/mcl1/mcl2"/>
</dbReference>
<keyword evidence="2" id="KW-0479">Metal-binding</keyword>
<evidence type="ECO:0000256" key="3">
    <source>
        <dbReference type="ARBA" id="ARBA00022842"/>
    </source>
</evidence>
<evidence type="ECO:0000313" key="5">
    <source>
        <dbReference type="EMBL" id="MCK9875906.1"/>
    </source>
</evidence>
<dbReference type="Pfam" id="PF03328">
    <property type="entry name" value="HpcH_HpaI"/>
    <property type="match status" value="1"/>
</dbReference>
<dbReference type="RefSeq" id="WP_248824293.1">
    <property type="nucleotide sequence ID" value="NZ_JALKFT010000007.1"/>
</dbReference>
<dbReference type="Gene3D" id="3.20.20.60">
    <property type="entry name" value="Phosphoenolpyruvate-binding domains"/>
    <property type="match status" value="1"/>
</dbReference>
<dbReference type="SUPFAM" id="SSF51621">
    <property type="entry name" value="Phosphoenolpyruvate/pyruvate domain"/>
    <property type="match status" value="1"/>
</dbReference>
<dbReference type="PANTHER" id="PTHR32308:SF10">
    <property type="entry name" value="CITRATE LYASE SUBUNIT BETA"/>
    <property type="match status" value="1"/>
</dbReference>
<evidence type="ECO:0000256" key="1">
    <source>
        <dbReference type="ARBA" id="ARBA00001946"/>
    </source>
</evidence>
<proteinExistence type="predicted"/>
<feature type="domain" description="HpcH/HpaI aldolase/citrate lyase" evidence="4">
    <location>
        <begin position="11"/>
        <end position="215"/>
    </location>
</feature>
<dbReference type="Proteomes" id="UP001201873">
    <property type="component" value="Unassembled WGS sequence"/>
</dbReference>
<dbReference type="GO" id="GO:0016829">
    <property type="term" value="F:lyase activity"/>
    <property type="evidence" value="ECO:0007669"/>
    <property type="project" value="UniProtKB-KW"/>
</dbReference>
<evidence type="ECO:0000313" key="6">
    <source>
        <dbReference type="Proteomes" id="UP001201873"/>
    </source>
</evidence>
<accession>A0ABT0JWI2</accession>